<evidence type="ECO:0000256" key="11">
    <source>
        <dbReference type="ARBA" id="ARBA00023052"/>
    </source>
</evidence>
<evidence type="ECO:0000256" key="14">
    <source>
        <dbReference type="RuleBase" id="RU003591"/>
    </source>
</evidence>
<keyword evidence="6" id="KW-0285">Flavoprotein</keyword>
<dbReference type="SUPFAM" id="SSF52518">
    <property type="entry name" value="Thiamin diphosphate-binding fold (THDP-binding)"/>
    <property type="match status" value="2"/>
</dbReference>
<dbReference type="PANTHER" id="PTHR18968:SF13">
    <property type="entry name" value="ACETOLACTATE SYNTHASE CATALYTIC SUBUNIT, MITOCHONDRIAL"/>
    <property type="match status" value="1"/>
</dbReference>
<name>A0A1R3WDJ7_9BACT</name>
<protein>
    <recommendedName>
        <fullName evidence="4 14">Acetolactate synthase</fullName>
        <ecNumber evidence="4 14">2.2.1.6</ecNumber>
    </recommendedName>
</protein>
<comment type="similarity">
    <text evidence="3 14">Belongs to the TPP enzyme family.</text>
</comment>
<keyword evidence="11 14" id="KW-0786">Thiamine pyrophosphate</keyword>
<dbReference type="PANTHER" id="PTHR18968">
    <property type="entry name" value="THIAMINE PYROPHOSPHATE ENZYMES"/>
    <property type="match status" value="1"/>
</dbReference>
<dbReference type="CDD" id="cd02015">
    <property type="entry name" value="TPP_AHAS"/>
    <property type="match status" value="1"/>
</dbReference>
<dbReference type="Pfam" id="PF02775">
    <property type="entry name" value="TPP_enzyme_C"/>
    <property type="match status" value="1"/>
</dbReference>
<keyword evidence="8 14" id="KW-0479">Metal-binding</keyword>
<evidence type="ECO:0000256" key="7">
    <source>
        <dbReference type="ARBA" id="ARBA00022679"/>
    </source>
</evidence>
<comment type="pathway">
    <text evidence="2 14">Amino-acid biosynthesis; L-valine biosynthesis; L-valine from pyruvate: step 1/4.</text>
</comment>
<dbReference type="Proteomes" id="UP000187181">
    <property type="component" value="Unassembled WGS sequence"/>
</dbReference>
<dbReference type="UniPathway" id="UPA00049">
    <property type="reaction ID" value="UER00059"/>
</dbReference>
<dbReference type="InterPro" id="IPR011766">
    <property type="entry name" value="TPP_enzyme_TPP-bd"/>
</dbReference>
<evidence type="ECO:0000256" key="1">
    <source>
        <dbReference type="ARBA" id="ARBA00004974"/>
    </source>
</evidence>
<dbReference type="SUPFAM" id="SSF52467">
    <property type="entry name" value="DHS-like NAD/FAD-binding domain"/>
    <property type="match status" value="1"/>
</dbReference>
<keyword evidence="12 14" id="KW-0100">Branched-chain amino acid biosynthesis</keyword>
<dbReference type="PROSITE" id="PS00187">
    <property type="entry name" value="TPP_ENZYMES"/>
    <property type="match status" value="1"/>
</dbReference>
<dbReference type="FunFam" id="3.40.50.970:FF:000016">
    <property type="entry name" value="Acetolactate synthase"/>
    <property type="match status" value="1"/>
</dbReference>
<dbReference type="Gene3D" id="3.40.50.970">
    <property type="match status" value="2"/>
</dbReference>
<dbReference type="AlphaFoldDB" id="A0A1R3WDJ7"/>
<evidence type="ECO:0000256" key="5">
    <source>
        <dbReference type="ARBA" id="ARBA00022605"/>
    </source>
</evidence>
<dbReference type="Gene3D" id="3.40.50.1220">
    <property type="entry name" value="TPP-binding domain"/>
    <property type="match status" value="1"/>
</dbReference>
<dbReference type="NCBIfam" id="TIGR00118">
    <property type="entry name" value="acolac_lg"/>
    <property type="match status" value="1"/>
</dbReference>
<dbReference type="GO" id="GO:0009099">
    <property type="term" value="P:L-valine biosynthetic process"/>
    <property type="evidence" value="ECO:0007669"/>
    <property type="project" value="UniProtKB-UniPathway"/>
</dbReference>
<comment type="catalytic activity">
    <reaction evidence="13 14">
        <text>2 pyruvate + H(+) = (2S)-2-acetolactate + CO2</text>
        <dbReference type="Rhea" id="RHEA:25249"/>
        <dbReference type="ChEBI" id="CHEBI:15361"/>
        <dbReference type="ChEBI" id="CHEBI:15378"/>
        <dbReference type="ChEBI" id="CHEBI:16526"/>
        <dbReference type="ChEBI" id="CHEBI:58476"/>
        <dbReference type="EC" id="2.2.1.6"/>
    </reaction>
</comment>
<evidence type="ECO:0000256" key="10">
    <source>
        <dbReference type="ARBA" id="ARBA00022842"/>
    </source>
</evidence>
<evidence type="ECO:0000256" key="9">
    <source>
        <dbReference type="ARBA" id="ARBA00022827"/>
    </source>
</evidence>
<dbReference type="FunFam" id="3.40.50.970:FF:000007">
    <property type="entry name" value="Acetolactate synthase"/>
    <property type="match status" value="1"/>
</dbReference>
<evidence type="ECO:0000256" key="13">
    <source>
        <dbReference type="ARBA" id="ARBA00048670"/>
    </source>
</evidence>
<dbReference type="FunFam" id="3.40.50.1220:FF:000008">
    <property type="entry name" value="Acetolactate synthase"/>
    <property type="match status" value="1"/>
</dbReference>
<dbReference type="GO" id="GO:0050660">
    <property type="term" value="F:flavin adenine dinucleotide binding"/>
    <property type="evidence" value="ECO:0007669"/>
    <property type="project" value="InterPro"/>
</dbReference>
<evidence type="ECO:0000256" key="4">
    <source>
        <dbReference type="ARBA" id="ARBA00013145"/>
    </source>
</evidence>
<comment type="cofactor">
    <cofactor evidence="14">
        <name>Mg(2+)</name>
        <dbReference type="ChEBI" id="CHEBI:18420"/>
    </cofactor>
    <text evidence="14">Binds 1 Mg(2+) ion per subunit.</text>
</comment>
<evidence type="ECO:0000313" key="18">
    <source>
        <dbReference type="EMBL" id="SIT75918.1"/>
    </source>
</evidence>
<dbReference type="InterPro" id="IPR029035">
    <property type="entry name" value="DHS-like_NAD/FAD-binding_dom"/>
</dbReference>
<evidence type="ECO:0000256" key="8">
    <source>
        <dbReference type="ARBA" id="ARBA00022723"/>
    </source>
</evidence>
<dbReference type="GO" id="GO:0009097">
    <property type="term" value="P:isoleucine biosynthetic process"/>
    <property type="evidence" value="ECO:0007669"/>
    <property type="project" value="UniProtKB-UniPathway"/>
</dbReference>
<sequence length="580" mass="62669">MPGKLAAPQKAASPTAKSTCTGAEAVMRSLVAEGVDTIFGYPGGAIMPIYDALYDFNHKVNHILVRHEQGATHAAEGYARASGKVGVVFATSGPGATNLITGLADALMDSVPMVCVVGQVSSGLLGTDAFQEANIMSVCAAVTKWNYQVTDADEVADAMAKAFFIARSGKPGPVVIEVTKDAQFAELKKSFNYTPVIELPYYKKEPGFTRKKLQQAATLLNQAQRPLILAGNGVGIAGAEAALLALAEKTGTPVACTLHGLSCIATSHPLYVGMLGMHGNYAPNLLTNQADVLLAIGMRFDDRVTGNLNFYAKQAKVIHIEIDPSELNKVVKADVPLLGDALTILEQLTPLLHTYSHTEWLVEFAKLDAQEEEKVRRKALYPAKVKLTMPEVIRVLGEQTNGEAMVIADVGQHQMMAARYYPFQKHKSYFTSGGLGTMGFALPAALGAKTGAPDREVVAVIGDGCFQMTIQELATIAQYKVPVKVVVLNNNFLGMVRQWQNMFFDGRYSFVKMENPDFAEISRAFGINALRVEKREELPGAIQQMLHSEKPFLLNVLVENEENVFPMMPTGAAVDGMLLE</sequence>
<dbReference type="EMBL" id="FTPP01000001">
    <property type="protein sequence ID" value="SIT75918.1"/>
    <property type="molecule type" value="Genomic_DNA"/>
</dbReference>
<dbReference type="GO" id="GO:0003984">
    <property type="term" value="F:acetolactate synthase activity"/>
    <property type="evidence" value="ECO:0007669"/>
    <property type="project" value="UniProtKB-EC"/>
</dbReference>
<evidence type="ECO:0000256" key="3">
    <source>
        <dbReference type="ARBA" id="ARBA00007812"/>
    </source>
</evidence>
<dbReference type="InterPro" id="IPR045229">
    <property type="entry name" value="TPP_enz"/>
</dbReference>
<reference evidence="19" key="1">
    <citation type="submission" date="2017-01" db="EMBL/GenBank/DDBJ databases">
        <authorList>
            <person name="Varghese N."/>
            <person name="Submissions S."/>
        </authorList>
    </citation>
    <scope>NUCLEOTIDE SEQUENCE [LARGE SCALE GENOMIC DNA]</scope>
    <source>
        <strain evidence="19">LP100</strain>
    </source>
</reference>
<accession>A0A1R3WDJ7</accession>
<dbReference type="EC" id="2.2.1.6" evidence="4 14"/>
<dbReference type="Pfam" id="PF00205">
    <property type="entry name" value="TPP_enzyme_M"/>
    <property type="match status" value="1"/>
</dbReference>
<dbReference type="STRING" id="1317125.SAMN05444128_0264"/>
<dbReference type="InterPro" id="IPR012000">
    <property type="entry name" value="Thiamin_PyroP_enz_cen_dom"/>
</dbReference>
<dbReference type="InterPro" id="IPR039368">
    <property type="entry name" value="AHAS_TPP"/>
</dbReference>
<organism evidence="18 19">
    <name type="scientific">Pontibacter indicus</name>
    <dbReference type="NCBI Taxonomy" id="1317125"/>
    <lineage>
        <taxon>Bacteria</taxon>
        <taxon>Pseudomonadati</taxon>
        <taxon>Bacteroidota</taxon>
        <taxon>Cytophagia</taxon>
        <taxon>Cytophagales</taxon>
        <taxon>Hymenobacteraceae</taxon>
        <taxon>Pontibacter</taxon>
    </lineage>
</organism>
<dbReference type="InterPro" id="IPR000399">
    <property type="entry name" value="TPP-bd_CS"/>
</dbReference>
<feature type="domain" description="Thiamine pyrophosphate enzyme TPP-binding" evidence="16">
    <location>
        <begin position="409"/>
        <end position="556"/>
    </location>
</feature>
<feature type="domain" description="Thiamine pyrophosphate enzyme N-terminal TPP-binding" evidence="17">
    <location>
        <begin position="21"/>
        <end position="136"/>
    </location>
</feature>
<feature type="domain" description="Thiamine pyrophosphate enzyme central" evidence="15">
    <location>
        <begin position="213"/>
        <end position="348"/>
    </location>
</feature>
<dbReference type="GO" id="GO:0000287">
    <property type="term" value="F:magnesium ion binding"/>
    <property type="evidence" value="ECO:0007669"/>
    <property type="project" value="UniProtKB-UniRule"/>
</dbReference>
<keyword evidence="19" id="KW-1185">Reference proteome</keyword>
<gene>
    <name evidence="18" type="ORF">SAMN05444128_0264</name>
</gene>
<keyword evidence="9" id="KW-0274">FAD</keyword>
<dbReference type="GO" id="GO:0005948">
    <property type="term" value="C:acetolactate synthase complex"/>
    <property type="evidence" value="ECO:0007669"/>
    <property type="project" value="TreeGrafter"/>
</dbReference>
<keyword evidence="5 14" id="KW-0028">Amino-acid biosynthesis</keyword>
<evidence type="ECO:0000256" key="6">
    <source>
        <dbReference type="ARBA" id="ARBA00022630"/>
    </source>
</evidence>
<evidence type="ECO:0000256" key="12">
    <source>
        <dbReference type="ARBA" id="ARBA00023304"/>
    </source>
</evidence>
<dbReference type="InterPro" id="IPR012846">
    <property type="entry name" value="Acetolactate_synth_lsu"/>
</dbReference>
<dbReference type="Pfam" id="PF02776">
    <property type="entry name" value="TPP_enzyme_N"/>
    <property type="match status" value="1"/>
</dbReference>
<dbReference type="InterPro" id="IPR029061">
    <property type="entry name" value="THDP-binding"/>
</dbReference>
<evidence type="ECO:0000256" key="2">
    <source>
        <dbReference type="ARBA" id="ARBA00005025"/>
    </source>
</evidence>
<keyword evidence="7 14" id="KW-0808">Transferase</keyword>
<evidence type="ECO:0000259" key="17">
    <source>
        <dbReference type="Pfam" id="PF02776"/>
    </source>
</evidence>
<dbReference type="InterPro" id="IPR012001">
    <property type="entry name" value="Thiamin_PyroP_enz_TPP-bd_dom"/>
</dbReference>
<dbReference type="UniPathway" id="UPA00047">
    <property type="reaction ID" value="UER00055"/>
</dbReference>
<comment type="pathway">
    <text evidence="1 14">Amino-acid biosynthesis; L-isoleucine biosynthesis; L-isoleucine from 2-oxobutanoate: step 1/4.</text>
</comment>
<dbReference type="GO" id="GO:0030976">
    <property type="term" value="F:thiamine pyrophosphate binding"/>
    <property type="evidence" value="ECO:0007669"/>
    <property type="project" value="UniProtKB-UniRule"/>
</dbReference>
<proteinExistence type="inferred from homology"/>
<evidence type="ECO:0000313" key="19">
    <source>
        <dbReference type="Proteomes" id="UP000187181"/>
    </source>
</evidence>
<comment type="cofactor">
    <cofactor evidence="14">
        <name>thiamine diphosphate</name>
        <dbReference type="ChEBI" id="CHEBI:58937"/>
    </cofactor>
    <text evidence="14">Binds 1 thiamine pyrophosphate per subunit.</text>
</comment>
<keyword evidence="10 14" id="KW-0460">Magnesium</keyword>
<evidence type="ECO:0000259" key="15">
    <source>
        <dbReference type="Pfam" id="PF00205"/>
    </source>
</evidence>
<evidence type="ECO:0000259" key="16">
    <source>
        <dbReference type="Pfam" id="PF02775"/>
    </source>
</evidence>
<dbReference type="CDD" id="cd07035">
    <property type="entry name" value="TPP_PYR_POX_like"/>
    <property type="match status" value="1"/>
</dbReference>